<evidence type="ECO:0000313" key="7">
    <source>
        <dbReference type="Proteomes" id="UP000612899"/>
    </source>
</evidence>
<keyword evidence="2" id="KW-0596">Phosphopantetheine</keyword>
<evidence type="ECO:0000259" key="5">
    <source>
        <dbReference type="PROSITE" id="PS50075"/>
    </source>
</evidence>
<dbReference type="InterPro" id="IPR010071">
    <property type="entry name" value="AA_adenyl_dom"/>
</dbReference>
<dbReference type="InterPro" id="IPR023213">
    <property type="entry name" value="CAT-like_dom_sf"/>
</dbReference>
<feature type="region of interest" description="Disordered" evidence="4">
    <location>
        <begin position="1144"/>
        <end position="1164"/>
    </location>
</feature>
<dbReference type="InterPro" id="IPR025110">
    <property type="entry name" value="AMP-bd_C"/>
</dbReference>
<dbReference type="Pfam" id="PF13193">
    <property type="entry name" value="AMP-binding_C"/>
    <property type="match status" value="1"/>
</dbReference>
<dbReference type="InterPro" id="IPR009081">
    <property type="entry name" value="PP-bd_ACP"/>
</dbReference>
<dbReference type="InterPro" id="IPR020806">
    <property type="entry name" value="PKS_PP-bd"/>
</dbReference>
<dbReference type="EMBL" id="BONY01000060">
    <property type="protein sequence ID" value="GIH09050.1"/>
    <property type="molecule type" value="Genomic_DNA"/>
</dbReference>
<evidence type="ECO:0000256" key="1">
    <source>
        <dbReference type="ARBA" id="ARBA00001957"/>
    </source>
</evidence>
<keyword evidence="7" id="KW-1185">Reference proteome</keyword>
<dbReference type="SUPFAM" id="SSF56801">
    <property type="entry name" value="Acetyl-CoA synthetase-like"/>
    <property type="match status" value="1"/>
</dbReference>
<dbReference type="CDD" id="cd19531">
    <property type="entry name" value="LCL_NRPS-like"/>
    <property type="match status" value="1"/>
</dbReference>
<dbReference type="Pfam" id="PF00668">
    <property type="entry name" value="Condensation"/>
    <property type="match status" value="1"/>
</dbReference>
<dbReference type="Pfam" id="PF00501">
    <property type="entry name" value="AMP-binding"/>
    <property type="match status" value="2"/>
</dbReference>
<dbReference type="InterPro" id="IPR006162">
    <property type="entry name" value="Ppantetheine_attach_site"/>
</dbReference>
<feature type="compositionally biased region" description="Polar residues" evidence="4">
    <location>
        <begin position="1155"/>
        <end position="1164"/>
    </location>
</feature>
<dbReference type="PROSITE" id="PS50075">
    <property type="entry name" value="CARRIER"/>
    <property type="match status" value="2"/>
</dbReference>
<dbReference type="InterPro" id="IPR036736">
    <property type="entry name" value="ACP-like_sf"/>
</dbReference>
<dbReference type="PANTHER" id="PTHR45527">
    <property type="entry name" value="NONRIBOSOMAL PEPTIDE SYNTHETASE"/>
    <property type="match status" value="1"/>
</dbReference>
<dbReference type="GO" id="GO:0043041">
    <property type="term" value="P:amino acid activation for nonribosomal peptide biosynthetic process"/>
    <property type="evidence" value="ECO:0007669"/>
    <property type="project" value="TreeGrafter"/>
</dbReference>
<organism evidence="6 7">
    <name type="scientific">Rhizocola hellebori</name>
    <dbReference type="NCBI Taxonomy" id="1392758"/>
    <lineage>
        <taxon>Bacteria</taxon>
        <taxon>Bacillati</taxon>
        <taxon>Actinomycetota</taxon>
        <taxon>Actinomycetes</taxon>
        <taxon>Micromonosporales</taxon>
        <taxon>Micromonosporaceae</taxon>
        <taxon>Rhizocola</taxon>
    </lineage>
</organism>
<feature type="domain" description="Carrier" evidence="5">
    <location>
        <begin position="526"/>
        <end position="601"/>
    </location>
</feature>
<dbReference type="PANTHER" id="PTHR45527:SF1">
    <property type="entry name" value="FATTY ACID SYNTHASE"/>
    <property type="match status" value="1"/>
</dbReference>
<dbReference type="InterPro" id="IPR042099">
    <property type="entry name" value="ANL_N_sf"/>
</dbReference>
<evidence type="ECO:0000256" key="3">
    <source>
        <dbReference type="ARBA" id="ARBA00022553"/>
    </source>
</evidence>
<sequence>MIAHGPALDYPDRRLPDLVAAHAHRDPAAVAIRQWDHVVTYGELHESVTRLAAALRERGVGPEVLVGVRADREPAMIVGLLGVLAAGGGYVPLDPSLPPDRLRAIAFEASLGTIVGADLPIAGWPPAPEQECPAARDNVAYVMFTSGSTGRPKGVVIEHDALTEFVTSLAAMAGLDSDTRCLALASIGFDASVIDILAPLAAGAAVMLAGSADRADPIRLQRFCREHEITAAFLPPALLPVLDPAQLPTLRVVMTGSEAPGPEQVARWATPQRRFLNLFGPTEATVLVTWFEASGQWDRPLPIGAPAANHRAYVVDEDNRLVDTGQPGELLAGGPGLARGYLDDPALTASRFIEDPFQPGARVYRTGDLVAWQPDGTLAFLGRADRQVKVRGQRVELGEVEAVLRGHSGVQHAAVAFHAGQLIAFVTATAEPQEIRDHCGRLLPSAMVPARVHVVPELPLLSTGKVDLDQLLTALPPRPGPRGEAAAALSGQAGAEGRGGAVGAELGRAEAAAALGGQAVVPRGGGPVGAEERAVAQVWGELLGEGDFGRDDDFFDCGGHSITAMRLVAELRPRLGRDVAIEDVLLGRTVRGIAERVARAEAIGPDTVAGYRPPALSPAQQRLWFLDRYSPDAATAYNVAIAERLTGPLDLLALEAAFTAVTERQEVLRWRITDSSGRPEAVQDPVTPIILPVIETDRDRATVMLAQWARESFDLTRDRLWRARLIRLGPQEHILSLTLHHAVFDGWSQSLLYNDLAAAYAAAAQGRPAQLPALGASYADYAHYRVQRQRGRLEADVDRWLSHLDGAPAVIDLPTDRPRPRELTFAAAQAAVVLDEQTTAGVHRLARAQGATAPAVLLAAFGAVLGGITGQDEVVIGTPMVDRRLAEFQEMVGFFIEIAPLRLRVGAQTGFAEQVRAARDELLAALAHPEAPLERLVAQLGLSGQVQRTPLVQVLFNMFNFEAPELRLAGLRSEPVQVPAPGSPFELTLYGIERNGRLRLEVVYNSDLFGPARMTGLLDSIVQVLATGQPPQPAAVAAAPVPRARRKQVVPSAFVPPATPTEQAVAGIWCDVLGRAEVGVTDSFFDVGGGSLAMAVVQRRLRELAGRELRLVDLFGHPTVRALARHLDGDDRDGVDELLQRAARRGAARRDRGLSRNSSGTERH</sequence>
<dbReference type="Gene3D" id="3.30.300.30">
    <property type="match status" value="1"/>
</dbReference>
<dbReference type="RefSeq" id="WP_203912784.1">
    <property type="nucleotide sequence ID" value="NZ_BONY01000060.1"/>
</dbReference>
<evidence type="ECO:0000256" key="4">
    <source>
        <dbReference type="SAM" id="MobiDB-lite"/>
    </source>
</evidence>
<dbReference type="Gene3D" id="3.30.559.10">
    <property type="entry name" value="Chloramphenicol acetyltransferase-like domain"/>
    <property type="match status" value="1"/>
</dbReference>
<evidence type="ECO:0000256" key="2">
    <source>
        <dbReference type="ARBA" id="ARBA00022450"/>
    </source>
</evidence>
<dbReference type="InterPro" id="IPR001242">
    <property type="entry name" value="Condensation_dom"/>
</dbReference>
<dbReference type="InterPro" id="IPR045851">
    <property type="entry name" value="AMP-bd_C_sf"/>
</dbReference>
<comment type="caution">
    <text evidence="6">The sequence shown here is derived from an EMBL/GenBank/DDBJ whole genome shotgun (WGS) entry which is preliminary data.</text>
</comment>
<dbReference type="AlphaFoldDB" id="A0A8J3QG30"/>
<name>A0A8J3QG30_9ACTN</name>
<dbReference type="Gene3D" id="1.10.1200.10">
    <property type="entry name" value="ACP-like"/>
    <property type="match status" value="2"/>
</dbReference>
<protein>
    <recommendedName>
        <fullName evidence="5">Carrier domain-containing protein</fullName>
    </recommendedName>
</protein>
<proteinExistence type="predicted"/>
<reference evidence="6" key="1">
    <citation type="submission" date="2021-01" db="EMBL/GenBank/DDBJ databases">
        <title>Whole genome shotgun sequence of Rhizocola hellebori NBRC 109834.</title>
        <authorList>
            <person name="Komaki H."/>
            <person name="Tamura T."/>
        </authorList>
    </citation>
    <scope>NUCLEOTIDE SEQUENCE</scope>
    <source>
        <strain evidence="6">NBRC 109834</strain>
    </source>
</reference>
<dbReference type="GO" id="GO:0047527">
    <property type="term" value="F:2,3-dihydroxybenzoate-serine ligase activity"/>
    <property type="evidence" value="ECO:0007669"/>
    <property type="project" value="TreeGrafter"/>
</dbReference>
<dbReference type="GO" id="GO:0031177">
    <property type="term" value="F:phosphopantetheine binding"/>
    <property type="evidence" value="ECO:0007669"/>
    <property type="project" value="InterPro"/>
</dbReference>
<dbReference type="Gene3D" id="3.30.559.30">
    <property type="entry name" value="Nonribosomal peptide synthetase, condensation domain"/>
    <property type="match status" value="1"/>
</dbReference>
<dbReference type="InterPro" id="IPR000873">
    <property type="entry name" value="AMP-dep_synth/lig_dom"/>
</dbReference>
<dbReference type="NCBIfam" id="TIGR01733">
    <property type="entry name" value="AA-adenyl-dom"/>
    <property type="match status" value="1"/>
</dbReference>
<feature type="domain" description="Carrier" evidence="5">
    <location>
        <begin position="1056"/>
        <end position="1131"/>
    </location>
</feature>
<keyword evidence="3" id="KW-0597">Phosphoprotein</keyword>
<dbReference type="InterPro" id="IPR020845">
    <property type="entry name" value="AMP-binding_CS"/>
</dbReference>
<dbReference type="SUPFAM" id="SSF47336">
    <property type="entry name" value="ACP-like"/>
    <property type="match status" value="2"/>
</dbReference>
<dbReference type="SUPFAM" id="SSF52777">
    <property type="entry name" value="CoA-dependent acyltransferases"/>
    <property type="match status" value="2"/>
</dbReference>
<dbReference type="SMART" id="SM00823">
    <property type="entry name" value="PKS_PP"/>
    <property type="match status" value="2"/>
</dbReference>
<dbReference type="Pfam" id="PF00550">
    <property type="entry name" value="PP-binding"/>
    <property type="match status" value="2"/>
</dbReference>
<dbReference type="GO" id="GO:0009366">
    <property type="term" value="C:enterobactin synthetase complex"/>
    <property type="evidence" value="ECO:0007669"/>
    <property type="project" value="TreeGrafter"/>
</dbReference>
<comment type="cofactor">
    <cofactor evidence="1">
        <name>pantetheine 4'-phosphate</name>
        <dbReference type="ChEBI" id="CHEBI:47942"/>
    </cofactor>
</comment>
<dbReference type="Proteomes" id="UP000612899">
    <property type="component" value="Unassembled WGS sequence"/>
</dbReference>
<dbReference type="Gene3D" id="3.40.50.12780">
    <property type="entry name" value="N-terminal domain of ligase-like"/>
    <property type="match status" value="1"/>
</dbReference>
<dbReference type="CDD" id="cd05930">
    <property type="entry name" value="A_NRPS"/>
    <property type="match status" value="1"/>
</dbReference>
<dbReference type="PROSITE" id="PS00455">
    <property type="entry name" value="AMP_BINDING"/>
    <property type="match status" value="1"/>
</dbReference>
<dbReference type="GO" id="GO:0005829">
    <property type="term" value="C:cytosol"/>
    <property type="evidence" value="ECO:0007669"/>
    <property type="project" value="TreeGrafter"/>
</dbReference>
<dbReference type="GO" id="GO:0009239">
    <property type="term" value="P:enterobactin biosynthetic process"/>
    <property type="evidence" value="ECO:0007669"/>
    <property type="project" value="TreeGrafter"/>
</dbReference>
<dbReference type="PROSITE" id="PS00012">
    <property type="entry name" value="PHOSPHOPANTETHEINE"/>
    <property type="match status" value="1"/>
</dbReference>
<evidence type="ECO:0000313" key="6">
    <source>
        <dbReference type="EMBL" id="GIH09050.1"/>
    </source>
</evidence>
<dbReference type="GO" id="GO:0008610">
    <property type="term" value="P:lipid biosynthetic process"/>
    <property type="evidence" value="ECO:0007669"/>
    <property type="project" value="UniProtKB-ARBA"/>
</dbReference>
<accession>A0A8J3QG30</accession>
<gene>
    <name evidence="6" type="ORF">Rhe02_71170</name>
</gene>